<dbReference type="InterPro" id="IPR006483">
    <property type="entry name" value="CRISPR-assoc_Cas3_HD"/>
</dbReference>
<evidence type="ECO:0000256" key="8">
    <source>
        <dbReference type="ARBA" id="ARBA00022840"/>
    </source>
</evidence>
<dbReference type="InterPro" id="IPR038257">
    <property type="entry name" value="CRISPR-assoc_Cas3_HD_sf"/>
</dbReference>
<dbReference type="SUPFAM" id="SSF52540">
    <property type="entry name" value="P-loop containing nucleoside triphosphate hydrolases"/>
    <property type="match status" value="1"/>
</dbReference>
<dbReference type="GO" id="GO:0005524">
    <property type="term" value="F:ATP binding"/>
    <property type="evidence" value="ECO:0007669"/>
    <property type="project" value="UniProtKB-KW"/>
</dbReference>
<evidence type="ECO:0000256" key="6">
    <source>
        <dbReference type="ARBA" id="ARBA00022801"/>
    </source>
</evidence>
<keyword evidence="6" id="KW-0378">Hydrolase</keyword>
<dbReference type="GO" id="GO:0004386">
    <property type="term" value="F:helicase activity"/>
    <property type="evidence" value="ECO:0007669"/>
    <property type="project" value="UniProtKB-KW"/>
</dbReference>
<dbReference type="AlphaFoldDB" id="A0A4S4NKC5"/>
<reference evidence="12 13" key="1">
    <citation type="submission" date="2019-04" db="EMBL/GenBank/DDBJ databases">
        <title>Lewinella litorea sp. nov., isolated from a marine sand.</title>
        <authorList>
            <person name="Yoon J.-H."/>
        </authorList>
    </citation>
    <scope>NUCLEOTIDE SEQUENCE [LARGE SCALE GENOMIC DNA]</scope>
    <source>
        <strain evidence="12 13">HSMS-39</strain>
    </source>
</reference>
<dbReference type="GO" id="GO:0051607">
    <property type="term" value="P:defense response to virus"/>
    <property type="evidence" value="ECO:0007669"/>
    <property type="project" value="UniProtKB-KW"/>
</dbReference>
<dbReference type="OrthoDB" id="9810236at2"/>
<evidence type="ECO:0000259" key="10">
    <source>
        <dbReference type="PROSITE" id="PS51192"/>
    </source>
</evidence>
<dbReference type="Pfam" id="PF18019">
    <property type="entry name" value="Cas3_HD"/>
    <property type="match status" value="1"/>
</dbReference>
<dbReference type="Proteomes" id="UP000308528">
    <property type="component" value="Unassembled WGS sequence"/>
</dbReference>
<dbReference type="Gene3D" id="1.10.3210.30">
    <property type="match status" value="1"/>
</dbReference>
<dbReference type="GO" id="GO:0003676">
    <property type="term" value="F:nucleic acid binding"/>
    <property type="evidence" value="ECO:0007669"/>
    <property type="project" value="InterPro"/>
</dbReference>
<dbReference type="PROSITE" id="PS51643">
    <property type="entry name" value="HD_CAS3"/>
    <property type="match status" value="1"/>
</dbReference>
<proteinExistence type="inferred from homology"/>
<dbReference type="CDD" id="cd17930">
    <property type="entry name" value="DEXHc_cas3"/>
    <property type="match status" value="1"/>
</dbReference>
<comment type="similarity">
    <text evidence="2">In the central section; belongs to the CRISPR-associated helicase Cas3 family.</text>
</comment>
<dbReference type="InterPro" id="IPR027417">
    <property type="entry name" value="P-loop_NTPase"/>
</dbReference>
<dbReference type="NCBIfam" id="TIGR01596">
    <property type="entry name" value="cas3_HD"/>
    <property type="match status" value="1"/>
</dbReference>
<dbReference type="NCBIfam" id="TIGR01587">
    <property type="entry name" value="cas3_core"/>
    <property type="match status" value="1"/>
</dbReference>
<comment type="caution">
    <text evidence="12">The sequence shown here is derived from an EMBL/GenBank/DDBJ whole genome shotgun (WGS) entry which is preliminary data.</text>
</comment>
<dbReference type="CDD" id="cd09641">
    <property type="entry name" value="Cas3''_I"/>
    <property type="match status" value="1"/>
</dbReference>
<evidence type="ECO:0000256" key="7">
    <source>
        <dbReference type="ARBA" id="ARBA00022806"/>
    </source>
</evidence>
<sequence>MITFVEIIPELEDLLPATAATPTYLGHTSQRANVKDETLTDHVRLVHKYFGHLAKAHDLEAVVDNLITTLLASYGLSPERFTEVGSHIKKLFVAALAFHDFGKTNPNYQRQSLSNLEWPGGEHPVPFYPSKGHSELGAFLYVHYFLPHAFGQPEREVKSLLMQLTFGLSYSICQHHAKGQFELADYGKRKMQEWYQPQWFNQVKYFIELYGFDPTPLPVNRWDKWTGTVLKLVELANPAPYALHSLIKLNFSLLTASDYLATSDYMNQTPLDDFGVIGDTLRQKIVDKAKSSVDYNAAIFAAAADLDFELTFPTARTNDNLNLLRKEMAVEALRTLDRYPDDRIYYLEAPTGGGKTNISMLVAARLLERDPTLNKLLYVFPFTTLATQTLGALKEVYGLEAHEVAEIHGKASYQSVKEERERTEVDATYGSEREDHLRYLFFHFPVALVTHVRFFNWLTTHWKEPNYVYHRLAGSVVILDELQAYDPKHWAKVARYLDHLGRHFNCRFVIMSATLPKLDALLPREVRGTYSFRELISDAQRYLRNPNFAGRVQFEFDLLYDERGNRRTISLEDLSGHVREQAENYRRGTNQRGVFVIVEFIFKLSAAQFQRLFAQDDYFDEVHLLSGTILEPQRRLIINRLKRAETRLCRVLLITTQVVEAGVDLDMDIGFKHVSLPDSDEQLAGRVNRNVKKEGCRLWLFYSGDDPKVIYGNDFRYQHLAKKRNQDSLNHQELHKSLLRDKSFNELYKHVFGFINGLEDTPGLKDIITYERHLQELDFVKAHEEFQLIEGRNETVFVPLRIPFAVPGSTADSIDLLFTPDELSFLGGLGVDVTGDTLDGGEVFTAYLNVIHPPEVEDEKRKRDFIRDQNNYRRMAAILSRFSFSLMSTKELLFHLVQFCDTDKSAYGYHYLQHFREVYSLTDGLDQDKFDRGINNIM</sequence>
<keyword evidence="3" id="KW-0540">Nuclease</keyword>
<keyword evidence="8" id="KW-0067">ATP-binding</keyword>
<dbReference type="Pfam" id="PF22590">
    <property type="entry name" value="Cas3-like_C_2"/>
    <property type="match status" value="1"/>
</dbReference>
<dbReference type="GO" id="GO:0016787">
    <property type="term" value="F:hydrolase activity"/>
    <property type="evidence" value="ECO:0007669"/>
    <property type="project" value="UniProtKB-KW"/>
</dbReference>
<evidence type="ECO:0000313" key="13">
    <source>
        <dbReference type="Proteomes" id="UP000308528"/>
    </source>
</evidence>
<dbReference type="InterPro" id="IPR011545">
    <property type="entry name" value="DEAD/DEAH_box_helicase_dom"/>
</dbReference>
<name>A0A4S4NKC5_9BACT</name>
<comment type="similarity">
    <text evidence="1">In the N-terminal section; belongs to the CRISPR-associated nuclease Cas3-HD family.</text>
</comment>
<gene>
    <name evidence="12" type="primary">cas3</name>
    <name evidence="12" type="ORF">E4021_05740</name>
</gene>
<dbReference type="RefSeq" id="WP_136457305.1">
    <property type="nucleotide sequence ID" value="NZ_SRSF01000002.1"/>
</dbReference>
<evidence type="ECO:0000259" key="11">
    <source>
        <dbReference type="PROSITE" id="PS51643"/>
    </source>
</evidence>
<evidence type="ECO:0000256" key="5">
    <source>
        <dbReference type="ARBA" id="ARBA00022741"/>
    </source>
</evidence>
<evidence type="ECO:0000256" key="9">
    <source>
        <dbReference type="ARBA" id="ARBA00023118"/>
    </source>
</evidence>
<evidence type="ECO:0000256" key="1">
    <source>
        <dbReference type="ARBA" id="ARBA00006847"/>
    </source>
</evidence>
<evidence type="ECO:0000313" key="12">
    <source>
        <dbReference type="EMBL" id="THH40239.1"/>
    </source>
</evidence>
<dbReference type="EMBL" id="SRSF01000002">
    <property type="protein sequence ID" value="THH40239.1"/>
    <property type="molecule type" value="Genomic_DNA"/>
</dbReference>
<evidence type="ECO:0000256" key="4">
    <source>
        <dbReference type="ARBA" id="ARBA00022723"/>
    </source>
</evidence>
<dbReference type="Pfam" id="PF00270">
    <property type="entry name" value="DEAD"/>
    <property type="match status" value="1"/>
</dbReference>
<dbReference type="InterPro" id="IPR014001">
    <property type="entry name" value="Helicase_ATP-bd"/>
</dbReference>
<feature type="domain" description="Helicase ATP-binding" evidence="10">
    <location>
        <begin position="336"/>
        <end position="533"/>
    </location>
</feature>
<dbReference type="GO" id="GO:0046872">
    <property type="term" value="F:metal ion binding"/>
    <property type="evidence" value="ECO:0007669"/>
    <property type="project" value="UniProtKB-KW"/>
</dbReference>
<keyword evidence="7" id="KW-0347">Helicase</keyword>
<feature type="domain" description="HD Cas3-type" evidence="11">
    <location>
        <begin position="32"/>
        <end position="260"/>
    </location>
</feature>
<dbReference type="InterPro" id="IPR054712">
    <property type="entry name" value="Cas3-like_dom"/>
</dbReference>
<organism evidence="12 13">
    <name type="scientific">Neolewinella litorea</name>
    <dbReference type="NCBI Taxonomy" id="2562452"/>
    <lineage>
        <taxon>Bacteria</taxon>
        <taxon>Pseudomonadati</taxon>
        <taxon>Bacteroidota</taxon>
        <taxon>Saprospiria</taxon>
        <taxon>Saprospirales</taxon>
        <taxon>Lewinellaceae</taxon>
        <taxon>Neolewinella</taxon>
    </lineage>
</organism>
<dbReference type="InterPro" id="IPR006474">
    <property type="entry name" value="Helicase_Cas3_CRISPR-ass_core"/>
</dbReference>
<dbReference type="SMART" id="SM00487">
    <property type="entry name" value="DEXDc"/>
    <property type="match status" value="1"/>
</dbReference>
<keyword evidence="4" id="KW-0479">Metal-binding</keyword>
<dbReference type="PROSITE" id="PS51192">
    <property type="entry name" value="HELICASE_ATP_BIND_1"/>
    <property type="match status" value="1"/>
</dbReference>
<keyword evidence="5" id="KW-0547">Nucleotide-binding</keyword>
<keyword evidence="9" id="KW-0051">Antiviral defense</keyword>
<evidence type="ECO:0000256" key="2">
    <source>
        <dbReference type="ARBA" id="ARBA00009046"/>
    </source>
</evidence>
<accession>A0A4S4NKC5</accession>
<dbReference type="Gene3D" id="3.40.50.300">
    <property type="entry name" value="P-loop containing nucleotide triphosphate hydrolases"/>
    <property type="match status" value="1"/>
</dbReference>
<protein>
    <submittedName>
        <fullName evidence="12">CRISPR-associated helicase Cas3</fullName>
    </submittedName>
</protein>
<keyword evidence="13" id="KW-1185">Reference proteome</keyword>
<dbReference type="GO" id="GO:0004518">
    <property type="term" value="F:nuclease activity"/>
    <property type="evidence" value="ECO:0007669"/>
    <property type="project" value="UniProtKB-KW"/>
</dbReference>
<evidence type="ECO:0000256" key="3">
    <source>
        <dbReference type="ARBA" id="ARBA00022722"/>
    </source>
</evidence>